<dbReference type="STRING" id="1260251.SPISAL_08100"/>
<dbReference type="AlphaFoldDB" id="A0A540VAS0"/>
<dbReference type="InterPro" id="IPR007263">
    <property type="entry name" value="DCC1-like"/>
</dbReference>
<evidence type="ECO:0000313" key="2">
    <source>
        <dbReference type="Proteomes" id="UP000315400"/>
    </source>
</evidence>
<gene>
    <name evidence="1" type="ORF">FKY71_17965</name>
</gene>
<accession>A0A540VAS0</accession>
<dbReference type="EMBL" id="VIFK01000449">
    <property type="protein sequence ID" value="TQE93858.1"/>
    <property type="molecule type" value="Genomic_DNA"/>
</dbReference>
<comment type="caution">
    <text evidence="1">The sequence shown here is derived from an EMBL/GenBank/DDBJ whole genome shotgun (WGS) entry which is preliminary data.</text>
</comment>
<organism evidence="1 2">
    <name type="scientific">Spiribacter salinus</name>
    <dbReference type="NCBI Taxonomy" id="1335746"/>
    <lineage>
        <taxon>Bacteria</taxon>
        <taxon>Pseudomonadati</taxon>
        <taxon>Pseudomonadota</taxon>
        <taxon>Gammaproteobacteria</taxon>
        <taxon>Chromatiales</taxon>
        <taxon>Ectothiorhodospiraceae</taxon>
        <taxon>Spiribacter</taxon>
    </lineage>
</organism>
<name>A0A540VAS0_9GAMM</name>
<dbReference type="InterPro" id="IPR044691">
    <property type="entry name" value="DCC1_Trx"/>
</dbReference>
<reference evidence="1 2" key="1">
    <citation type="submission" date="2019-06" db="EMBL/GenBank/DDBJ databases">
        <title>Metagenome assembled Genome of Spiribacter salinus SL48-SHIP from the microbial mat of Salt Lake 48 (Novosibirsk region, Russia).</title>
        <authorList>
            <person name="Shipova A."/>
            <person name="Rozanov A.S."/>
            <person name="Bryanskaya A.V."/>
            <person name="Peltek S.E."/>
        </authorList>
    </citation>
    <scope>NUCLEOTIDE SEQUENCE [LARGE SCALE GENOMIC DNA]</scope>
    <source>
        <strain evidence="1">SL48-SHIP-2</strain>
    </source>
</reference>
<dbReference type="PANTHER" id="PTHR34290">
    <property type="entry name" value="SI:CH73-390P7.2"/>
    <property type="match status" value="1"/>
</dbReference>
<dbReference type="PANTHER" id="PTHR34290:SF2">
    <property type="entry name" value="OS04G0668800 PROTEIN"/>
    <property type="match status" value="1"/>
</dbReference>
<dbReference type="GO" id="GO:0015035">
    <property type="term" value="F:protein-disulfide reductase activity"/>
    <property type="evidence" value="ECO:0007669"/>
    <property type="project" value="InterPro"/>
</dbReference>
<sequence length="116" mass="13461">MLHLSSQPTRKARLYYDHSCGLCRREIAHLRPRLEPHATLVDISDPDFDPPPGYTLQAMMERIHFHDGERMRVGFAATLGYWRLAGLRLTTAILGLPGIFHIADFAYNRWAAWRMR</sequence>
<evidence type="ECO:0000313" key="1">
    <source>
        <dbReference type="EMBL" id="TQE93858.1"/>
    </source>
</evidence>
<proteinExistence type="predicted"/>
<dbReference type="Pfam" id="PF04134">
    <property type="entry name" value="DCC1-like"/>
    <property type="match status" value="1"/>
</dbReference>
<protein>
    <submittedName>
        <fullName evidence="1">DUF393 domain-containing protein</fullName>
    </submittedName>
</protein>
<dbReference type="Proteomes" id="UP000315400">
    <property type="component" value="Unassembled WGS sequence"/>
</dbReference>